<dbReference type="EMBL" id="CP036275">
    <property type="protein sequence ID" value="QDU37473.1"/>
    <property type="molecule type" value="Genomic_DNA"/>
</dbReference>
<protein>
    <submittedName>
        <fullName evidence="1">Uncharacterized protein</fullName>
    </submittedName>
</protein>
<name>A0A517Z4S5_9PLAN</name>
<dbReference type="AlphaFoldDB" id="A0A517Z4S5"/>
<keyword evidence="2" id="KW-1185">Reference proteome</keyword>
<dbReference type="KEGG" id="mri:Mal4_17870"/>
<sequence>MSGRRFGVTLLLLFAMNVVVLWSLREGPDVGPIRPAAAAEPETAQQREEDFIQRVAAMSLEELEESLAGPELTVTFAGQSGSANEYPNRIIQVLADRRVARIFAAYLDLAPAEADRRAERLFDTWLAEHDRRLEKTIARYRVSGGIELTIGAHHSNHAVAAAAFLVSRYCPPSTLIEKVERWQELGSAATAKVANNPLPVNPLEYDAGPDSLVILNLSLLMLQQYLAAAEFEAIVRDQIRLPWPALAEIPLRTWATPSHMFGGVRAKGVEPRPEPPVLARYRMVRGWSQIGANTAEARNGVIRRAVAAVRELEDAE</sequence>
<organism evidence="1 2">
    <name type="scientific">Maioricimonas rarisocia</name>
    <dbReference type="NCBI Taxonomy" id="2528026"/>
    <lineage>
        <taxon>Bacteria</taxon>
        <taxon>Pseudomonadati</taxon>
        <taxon>Planctomycetota</taxon>
        <taxon>Planctomycetia</taxon>
        <taxon>Planctomycetales</taxon>
        <taxon>Planctomycetaceae</taxon>
        <taxon>Maioricimonas</taxon>
    </lineage>
</organism>
<reference evidence="1 2" key="1">
    <citation type="submission" date="2019-02" db="EMBL/GenBank/DDBJ databases">
        <title>Deep-cultivation of Planctomycetes and their phenomic and genomic characterization uncovers novel biology.</title>
        <authorList>
            <person name="Wiegand S."/>
            <person name="Jogler M."/>
            <person name="Boedeker C."/>
            <person name="Pinto D."/>
            <person name="Vollmers J."/>
            <person name="Rivas-Marin E."/>
            <person name="Kohn T."/>
            <person name="Peeters S.H."/>
            <person name="Heuer A."/>
            <person name="Rast P."/>
            <person name="Oberbeckmann S."/>
            <person name="Bunk B."/>
            <person name="Jeske O."/>
            <person name="Meyerdierks A."/>
            <person name="Storesund J.E."/>
            <person name="Kallscheuer N."/>
            <person name="Luecker S."/>
            <person name="Lage O.M."/>
            <person name="Pohl T."/>
            <person name="Merkel B.J."/>
            <person name="Hornburger P."/>
            <person name="Mueller R.-W."/>
            <person name="Bruemmer F."/>
            <person name="Labrenz M."/>
            <person name="Spormann A.M."/>
            <person name="Op den Camp H."/>
            <person name="Overmann J."/>
            <person name="Amann R."/>
            <person name="Jetten M.S.M."/>
            <person name="Mascher T."/>
            <person name="Medema M.H."/>
            <person name="Devos D.P."/>
            <person name="Kaster A.-K."/>
            <person name="Ovreas L."/>
            <person name="Rohde M."/>
            <person name="Galperin M.Y."/>
            <person name="Jogler C."/>
        </authorList>
    </citation>
    <scope>NUCLEOTIDE SEQUENCE [LARGE SCALE GENOMIC DNA]</scope>
    <source>
        <strain evidence="1 2">Mal4</strain>
    </source>
</reference>
<evidence type="ECO:0000313" key="2">
    <source>
        <dbReference type="Proteomes" id="UP000320496"/>
    </source>
</evidence>
<dbReference type="Proteomes" id="UP000320496">
    <property type="component" value="Chromosome"/>
</dbReference>
<gene>
    <name evidence="1" type="ORF">Mal4_17870</name>
</gene>
<proteinExistence type="predicted"/>
<accession>A0A517Z4S5</accession>
<dbReference type="RefSeq" id="WP_145368325.1">
    <property type="nucleotide sequence ID" value="NZ_CP036275.1"/>
</dbReference>
<evidence type="ECO:0000313" key="1">
    <source>
        <dbReference type="EMBL" id="QDU37473.1"/>
    </source>
</evidence>